<feature type="compositionally biased region" description="Basic and acidic residues" evidence="1">
    <location>
        <begin position="602"/>
        <end position="627"/>
    </location>
</feature>
<feature type="region of interest" description="Disordered" evidence="1">
    <location>
        <begin position="277"/>
        <end position="331"/>
    </location>
</feature>
<feature type="region of interest" description="Disordered" evidence="1">
    <location>
        <begin position="349"/>
        <end position="503"/>
    </location>
</feature>
<feature type="compositionally biased region" description="Polar residues" evidence="1">
    <location>
        <begin position="301"/>
        <end position="316"/>
    </location>
</feature>
<sequence>MHVYDNLNLGTERPPSASAYKRAVYKSAPSKFSVEVLSPQKHGNAFSYGMRICSLSANRDRRSVSSNMSGVSNTSSNSSGSMQEYEVWRRWEDCLYFQELLEENYALMSREKRARLHAGKGVKKNGVYSRDDHEHRLQRAASFESLPPGPDPSMIAKDVHEYLPRLTKKGTLFRASQNTVDVRGHEFRDLIEALVKENDEVPTLIRELRQLGVIRDFFGFWRRDHDRIRKQDRDSESMRSRDSMISVGSTSTTRGSMFGGTFGMYFSASNLSLQLPSTLTAPESPTSGKRVRRPPQLAARLQSSVSPMASPISPTISEPAAMPSESSNHTARPRAYTMQGLGAQEFQRPIASGSRPSRYQTTPLPGSPTNSPPASAPPGASFGQAISDAESRTEEDLDSYPSDSGSTTESYSSSQAGLMGNGLPKTPQSAPPTFRSQSQMQESPTKGKGTLRMLGSPREPQIASSSDSDEQYGESKDDESESQYIIMNGQPYTPTSTFELAPDPLEFSRSNSIRHRLQHFTIEEEDEDEAGVLHERPTPMLPSTARNSVATCMTSSEDDHASSSFRTQSPRPMQRRVNSGGSVQGGMMFTDDLFGEDNMSMYKRDSNSSLAERTDRARSPAAHDEALRVLTSRNDSNFRAASPPARSLTPSARTSGSSSGSSGATRSMEARSSMTSVESVSQLEAKLKSPSSPVLGQAHHIFEEHPQSRSRDSMGSMHSFMSDSFDAFIPPRPGSPQYGAGISPVARLRAEGSELRRSLSAGSRRRRPQRSSQISTLSGPRDIGPDDDEFEDSYLYQGFRSPSVTTLAEDDELRRNSVSDFPDTASIQFSMGSRISSTPSWSKELTPSATPRPISPPLPSAGSRNSMISTGSSSSATPSMAASSVFIGSGAAGSGDDAIAIKAIYQDQPGTVIAFRSDRGVSLEDVRSKLYEKLVKQQGVVGLSENFKLAYRLQTPLSPRAGGGTRSRSGSLTSEVSSFNDSTQLLNISSQNEWRDAVDGTTAKLTLHIMNDEQ</sequence>
<protein>
    <recommendedName>
        <fullName evidence="4">PX domain-containing protein</fullName>
    </recommendedName>
</protein>
<feature type="compositionally biased region" description="Polar residues" evidence="1">
    <location>
        <begin position="670"/>
        <end position="682"/>
    </location>
</feature>
<feature type="compositionally biased region" description="Polar residues" evidence="1">
    <location>
        <begin position="832"/>
        <end position="849"/>
    </location>
</feature>
<feature type="region of interest" description="Disordered" evidence="1">
    <location>
        <begin position="753"/>
        <end position="791"/>
    </location>
</feature>
<organism evidence="2 3">
    <name type="scientific">Schizopora paradoxa</name>
    <dbReference type="NCBI Taxonomy" id="27342"/>
    <lineage>
        <taxon>Eukaryota</taxon>
        <taxon>Fungi</taxon>
        <taxon>Dikarya</taxon>
        <taxon>Basidiomycota</taxon>
        <taxon>Agaricomycotina</taxon>
        <taxon>Agaricomycetes</taxon>
        <taxon>Hymenochaetales</taxon>
        <taxon>Schizoporaceae</taxon>
        <taxon>Schizopora</taxon>
    </lineage>
</organism>
<gene>
    <name evidence="2" type="ORF">SCHPADRAFT_858526</name>
</gene>
<evidence type="ECO:0000256" key="1">
    <source>
        <dbReference type="SAM" id="MobiDB-lite"/>
    </source>
</evidence>
<proteinExistence type="predicted"/>
<dbReference type="Proteomes" id="UP000053477">
    <property type="component" value="Unassembled WGS sequence"/>
</dbReference>
<feature type="compositionally biased region" description="Low complexity" evidence="1">
    <location>
        <begin position="862"/>
        <end position="875"/>
    </location>
</feature>
<dbReference type="OrthoDB" id="3244370at2759"/>
<dbReference type="InParanoid" id="A0A0H2RAS6"/>
<feature type="region of interest" description="Disordered" evidence="1">
    <location>
        <begin position="555"/>
        <end position="586"/>
    </location>
</feature>
<dbReference type="STRING" id="27342.A0A0H2RAS6"/>
<name>A0A0H2RAS6_9AGAM</name>
<feature type="compositionally biased region" description="Basic and acidic residues" evidence="1">
    <location>
        <begin position="229"/>
        <end position="242"/>
    </location>
</feature>
<feature type="compositionally biased region" description="Polar residues" evidence="1">
    <location>
        <begin position="434"/>
        <end position="444"/>
    </location>
</feature>
<evidence type="ECO:0000313" key="3">
    <source>
        <dbReference type="Proteomes" id="UP000053477"/>
    </source>
</evidence>
<feature type="compositionally biased region" description="Polar residues" evidence="1">
    <location>
        <begin position="562"/>
        <end position="581"/>
    </location>
</feature>
<evidence type="ECO:0000313" key="2">
    <source>
        <dbReference type="EMBL" id="KLO08940.1"/>
    </source>
</evidence>
<feature type="compositionally biased region" description="Low complexity" evidence="1">
    <location>
        <begin position="402"/>
        <end position="414"/>
    </location>
</feature>
<keyword evidence="3" id="KW-1185">Reference proteome</keyword>
<feature type="region of interest" description="Disordered" evidence="1">
    <location>
        <begin position="600"/>
        <end position="694"/>
    </location>
</feature>
<feature type="region of interest" description="Disordered" evidence="1">
    <location>
        <begin position="229"/>
        <end position="252"/>
    </location>
</feature>
<feature type="compositionally biased region" description="Acidic residues" evidence="1">
    <location>
        <begin position="467"/>
        <end position="481"/>
    </location>
</feature>
<accession>A0A0H2RAS6</accession>
<feature type="compositionally biased region" description="Polar residues" evidence="1">
    <location>
        <begin position="354"/>
        <end position="364"/>
    </location>
</feature>
<feature type="compositionally biased region" description="Low complexity" evidence="1">
    <location>
        <begin position="651"/>
        <end position="667"/>
    </location>
</feature>
<reference evidence="2 3" key="1">
    <citation type="submission" date="2015-04" db="EMBL/GenBank/DDBJ databases">
        <title>Complete genome sequence of Schizopora paradoxa KUC8140, a cosmopolitan wood degrader in East Asia.</title>
        <authorList>
            <consortium name="DOE Joint Genome Institute"/>
            <person name="Min B."/>
            <person name="Park H."/>
            <person name="Jang Y."/>
            <person name="Kim J.-J."/>
            <person name="Kim K.H."/>
            <person name="Pangilinan J."/>
            <person name="Lipzen A."/>
            <person name="Riley R."/>
            <person name="Grigoriev I.V."/>
            <person name="Spatafora J.W."/>
            <person name="Choi I.-G."/>
        </authorList>
    </citation>
    <scope>NUCLEOTIDE SEQUENCE [LARGE SCALE GENOMIC DNA]</scope>
    <source>
        <strain evidence="2 3">KUC8140</strain>
    </source>
</reference>
<dbReference type="AlphaFoldDB" id="A0A0H2RAS6"/>
<feature type="compositionally biased region" description="Polar residues" evidence="1">
    <location>
        <begin position="277"/>
        <end position="287"/>
    </location>
</feature>
<dbReference type="EMBL" id="KQ086072">
    <property type="protein sequence ID" value="KLO08940.1"/>
    <property type="molecule type" value="Genomic_DNA"/>
</dbReference>
<evidence type="ECO:0008006" key="4">
    <source>
        <dbReference type="Google" id="ProtNLM"/>
    </source>
</evidence>
<feature type="region of interest" description="Disordered" evidence="1">
    <location>
        <begin position="832"/>
        <end position="875"/>
    </location>
</feature>
<feature type="compositionally biased region" description="Polar residues" evidence="1">
    <location>
        <begin position="482"/>
        <end position="498"/>
    </location>
</feature>